<organism evidence="2">
    <name type="scientific">Anopheles sinensis</name>
    <name type="common">Mosquito</name>
    <dbReference type="NCBI Taxonomy" id="74873"/>
    <lineage>
        <taxon>Eukaryota</taxon>
        <taxon>Metazoa</taxon>
        <taxon>Ecdysozoa</taxon>
        <taxon>Arthropoda</taxon>
        <taxon>Hexapoda</taxon>
        <taxon>Insecta</taxon>
        <taxon>Pterygota</taxon>
        <taxon>Neoptera</taxon>
        <taxon>Endopterygota</taxon>
        <taxon>Diptera</taxon>
        <taxon>Nematocera</taxon>
        <taxon>Culicoidea</taxon>
        <taxon>Culicidae</taxon>
        <taxon>Anophelinae</taxon>
        <taxon>Anopheles</taxon>
    </lineage>
</organism>
<reference evidence="3" key="2">
    <citation type="submission" date="2020-05" db="UniProtKB">
        <authorList>
            <consortium name="EnsemblMetazoa"/>
        </authorList>
    </citation>
    <scope>IDENTIFICATION</scope>
</reference>
<name>A0A084WBN4_ANOSI</name>
<evidence type="ECO:0000313" key="3">
    <source>
        <dbReference type="EnsemblMetazoa" id="ASIC015736-PA"/>
    </source>
</evidence>
<dbReference type="EMBL" id="KE525332">
    <property type="protein sequence ID" value="KFB47628.1"/>
    <property type="molecule type" value="Genomic_DNA"/>
</dbReference>
<dbReference type="EMBL" id="ATLV01022384">
    <property type="status" value="NOT_ANNOTATED_CDS"/>
    <property type="molecule type" value="Genomic_DNA"/>
</dbReference>
<keyword evidence="4" id="KW-1185">Reference proteome</keyword>
<gene>
    <name evidence="2" type="ORF">ZHAS_00015736</name>
</gene>
<feature type="region of interest" description="Disordered" evidence="1">
    <location>
        <begin position="124"/>
        <end position="154"/>
    </location>
</feature>
<dbReference type="VEuPathDB" id="VectorBase:ASIC015736"/>
<evidence type="ECO:0000313" key="4">
    <source>
        <dbReference type="Proteomes" id="UP000030765"/>
    </source>
</evidence>
<sequence length="202" mass="22363">MREVATIIASIETVRRDQRIPSVVCAASHCALSLQVSKKSQHELKARGDFSFRTFSRWKMPDRRPKTQVPPVRGITPKWFRLGMESNSVAFCSPGHSMRNKNGREDISLPAARALPSVTPVIATAAGAEETPQDPTRNGGLDERPRGVANQTNPFPARVGGLVRFVSGLVWTTLRAREETEIKNDSDCDIRTCNGWPRLVLS</sequence>
<dbReference type="EnsemblMetazoa" id="ASIC015736-RA">
    <property type="protein sequence ID" value="ASIC015736-PA"/>
    <property type="gene ID" value="ASIC015736"/>
</dbReference>
<proteinExistence type="predicted"/>
<evidence type="ECO:0000256" key="1">
    <source>
        <dbReference type="SAM" id="MobiDB-lite"/>
    </source>
</evidence>
<dbReference type="Proteomes" id="UP000030765">
    <property type="component" value="Unassembled WGS sequence"/>
</dbReference>
<protein>
    <submittedName>
        <fullName evidence="2 3">Uncharacterized protein</fullName>
    </submittedName>
</protein>
<dbReference type="AlphaFoldDB" id="A0A084WBN4"/>
<accession>A0A084WBN4</accession>
<reference evidence="2 4" key="1">
    <citation type="journal article" date="2014" name="BMC Genomics">
        <title>Genome sequence of Anopheles sinensis provides insight into genetics basis of mosquito competence for malaria parasites.</title>
        <authorList>
            <person name="Zhou D."/>
            <person name="Zhang D."/>
            <person name="Ding G."/>
            <person name="Shi L."/>
            <person name="Hou Q."/>
            <person name="Ye Y."/>
            <person name="Xu Y."/>
            <person name="Zhou H."/>
            <person name="Xiong C."/>
            <person name="Li S."/>
            <person name="Yu J."/>
            <person name="Hong S."/>
            <person name="Yu X."/>
            <person name="Zou P."/>
            <person name="Chen C."/>
            <person name="Chang X."/>
            <person name="Wang W."/>
            <person name="Lv Y."/>
            <person name="Sun Y."/>
            <person name="Ma L."/>
            <person name="Shen B."/>
            <person name="Zhu C."/>
        </authorList>
    </citation>
    <scope>NUCLEOTIDE SEQUENCE [LARGE SCALE GENOMIC DNA]</scope>
</reference>
<evidence type="ECO:0000313" key="2">
    <source>
        <dbReference type="EMBL" id="KFB47628.1"/>
    </source>
</evidence>